<name>A0A840AVW3_9HYPH</name>
<feature type="transmembrane region" description="Helical" evidence="6">
    <location>
        <begin position="241"/>
        <end position="259"/>
    </location>
</feature>
<dbReference type="GO" id="GO:0022857">
    <property type="term" value="F:transmembrane transporter activity"/>
    <property type="evidence" value="ECO:0007669"/>
    <property type="project" value="InterPro"/>
</dbReference>
<keyword evidence="4 6" id="KW-1133">Transmembrane helix</keyword>
<feature type="transmembrane region" description="Helical" evidence="6">
    <location>
        <begin position="141"/>
        <end position="160"/>
    </location>
</feature>
<dbReference type="RefSeq" id="WP_183400189.1">
    <property type="nucleotide sequence ID" value="NZ_JACIDS010000004.1"/>
</dbReference>
<feature type="transmembrane region" description="Helical" evidence="6">
    <location>
        <begin position="106"/>
        <end position="129"/>
    </location>
</feature>
<dbReference type="PANTHER" id="PTHR47089:SF1">
    <property type="entry name" value="GUANOSINE ABC TRANSPORTER PERMEASE PROTEIN NUPP"/>
    <property type="match status" value="1"/>
</dbReference>
<dbReference type="GO" id="GO:0005886">
    <property type="term" value="C:plasma membrane"/>
    <property type="evidence" value="ECO:0007669"/>
    <property type="project" value="UniProtKB-SubCell"/>
</dbReference>
<sequence length="363" mass="38040">MIRSALASFVITAVLLVVVVGIVLVPIAMQMPDPLAVLDMFVLGPFRNPRHTGNIIEMATPGMMCGLAVAIMLRAGMFNLGVEGAFFLGGLATVATVLLVPLPGWAMAPVGLAVGAVVGSSVCAVPGLLRARYDASELVSSLMLNFAALFIGLFIVNYFLRDPTAGAMVSYKIPNDARLPRLVAGTRIHLGTIIAVAGCLLGTVYLFMTRAGFESRIVGLNPAFAAHLGLPIRWILLRSQLIGGLIAAGAGGIEMLGLYQRFSWQGLPGNGWTGVVVAILARDNPILLIPAALFLSYLQVGGDLISRNFDVPSEAVGLIQALVLLVVTSSAIMRNPRLLRFITGRKAAANKTSGPKVAEGSAA</sequence>
<evidence type="ECO:0000256" key="2">
    <source>
        <dbReference type="ARBA" id="ARBA00022475"/>
    </source>
</evidence>
<dbReference type="PANTHER" id="PTHR47089">
    <property type="entry name" value="ABC TRANSPORTER, PERMEASE PROTEIN"/>
    <property type="match status" value="1"/>
</dbReference>
<evidence type="ECO:0000256" key="5">
    <source>
        <dbReference type="ARBA" id="ARBA00023136"/>
    </source>
</evidence>
<feature type="transmembrane region" description="Helical" evidence="6">
    <location>
        <begin position="188"/>
        <end position="208"/>
    </location>
</feature>
<dbReference type="Proteomes" id="UP000553963">
    <property type="component" value="Unassembled WGS sequence"/>
</dbReference>
<keyword evidence="8" id="KW-1185">Reference proteome</keyword>
<evidence type="ECO:0000256" key="4">
    <source>
        <dbReference type="ARBA" id="ARBA00022989"/>
    </source>
</evidence>
<dbReference type="Pfam" id="PF02653">
    <property type="entry name" value="BPD_transp_2"/>
    <property type="match status" value="1"/>
</dbReference>
<keyword evidence="3 6" id="KW-0812">Transmembrane</keyword>
<dbReference type="AlphaFoldDB" id="A0A840AVW3"/>
<feature type="transmembrane region" description="Helical" evidence="6">
    <location>
        <begin position="80"/>
        <end position="100"/>
    </location>
</feature>
<feature type="transmembrane region" description="Helical" evidence="6">
    <location>
        <begin position="271"/>
        <end position="295"/>
    </location>
</feature>
<keyword evidence="7" id="KW-0762">Sugar transport</keyword>
<keyword evidence="7" id="KW-0813">Transport</keyword>
<keyword evidence="5 6" id="KW-0472">Membrane</keyword>
<comment type="caution">
    <text evidence="7">The sequence shown here is derived from an EMBL/GenBank/DDBJ whole genome shotgun (WGS) entry which is preliminary data.</text>
</comment>
<evidence type="ECO:0000313" key="8">
    <source>
        <dbReference type="Proteomes" id="UP000553963"/>
    </source>
</evidence>
<evidence type="ECO:0000256" key="1">
    <source>
        <dbReference type="ARBA" id="ARBA00004651"/>
    </source>
</evidence>
<dbReference type="CDD" id="cd06580">
    <property type="entry name" value="TM_PBP1_transp_TpRbsC_like"/>
    <property type="match status" value="1"/>
</dbReference>
<reference evidence="7 8" key="1">
    <citation type="submission" date="2020-08" db="EMBL/GenBank/DDBJ databases">
        <title>Genomic Encyclopedia of Type Strains, Phase IV (KMG-IV): sequencing the most valuable type-strain genomes for metagenomic binning, comparative biology and taxonomic classification.</title>
        <authorList>
            <person name="Goeker M."/>
        </authorList>
    </citation>
    <scope>NUCLEOTIDE SEQUENCE [LARGE SCALE GENOMIC DNA]</scope>
    <source>
        <strain evidence="7 8">DSM 25966</strain>
    </source>
</reference>
<dbReference type="InterPro" id="IPR001851">
    <property type="entry name" value="ABC_transp_permease"/>
</dbReference>
<feature type="transmembrane region" description="Helical" evidence="6">
    <location>
        <begin position="51"/>
        <end position="73"/>
    </location>
</feature>
<feature type="transmembrane region" description="Helical" evidence="6">
    <location>
        <begin position="315"/>
        <end position="333"/>
    </location>
</feature>
<feature type="transmembrane region" description="Helical" evidence="6">
    <location>
        <begin position="7"/>
        <end position="31"/>
    </location>
</feature>
<protein>
    <submittedName>
        <fullName evidence="7">Simple sugar transport system permease protein</fullName>
    </submittedName>
</protein>
<gene>
    <name evidence="7" type="ORF">GGR25_003633</name>
</gene>
<accession>A0A840AVW3</accession>
<dbReference type="EMBL" id="JACIDS010000004">
    <property type="protein sequence ID" value="MBB3932575.1"/>
    <property type="molecule type" value="Genomic_DNA"/>
</dbReference>
<evidence type="ECO:0000256" key="6">
    <source>
        <dbReference type="SAM" id="Phobius"/>
    </source>
</evidence>
<organism evidence="7 8">
    <name type="scientific">Kaistia hirudinis</name>
    <dbReference type="NCBI Taxonomy" id="1293440"/>
    <lineage>
        <taxon>Bacteria</taxon>
        <taxon>Pseudomonadati</taxon>
        <taxon>Pseudomonadota</taxon>
        <taxon>Alphaproteobacteria</taxon>
        <taxon>Hyphomicrobiales</taxon>
        <taxon>Kaistiaceae</taxon>
        <taxon>Kaistia</taxon>
    </lineage>
</organism>
<evidence type="ECO:0000256" key="3">
    <source>
        <dbReference type="ARBA" id="ARBA00022692"/>
    </source>
</evidence>
<proteinExistence type="predicted"/>
<evidence type="ECO:0000313" key="7">
    <source>
        <dbReference type="EMBL" id="MBB3932575.1"/>
    </source>
</evidence>
<comment type="subcellular location">
    <subcellularLocation>
        <location evidence="1">Cell membrane</location>
        <topology evidence="1">Multi-pass membrane protein</topology>
    </subcellularLocation>
</comment>
<keyword evidence="2" id="KW-1003">Cell membrane</keyword>